<evidence type="ECO:0000313" key="1">
    <source>
        <dbReference type="EMBL" id="BDQ62497.1"/>
    </source>
</evidence>
<reference evidence="1" key="1">
    <citation type="submission" date="2022-08" db="EMBL/GenBank/DDBJ databases">
        <title>Molecular epidemiological analysis of five strains of VanD-type vancomycin-resistant Enterococcus faecalis.</title>
        <authorList>
            <person name="Mimura K."/>
            <person name="Hashimoto Y."/>
            <person name="Tomita H."/>
        </authorList>
    </citation>
    <scope>NUCLEOTIDE SEQUENCE</scope>
    <source>
        <strain evidence="1">SVR2332</strain>
    </source>
</reference>
<dbReference type="Proteomes" id="UP001317613">
    <property type="component" value="Chromosome"/>
</dbReference>
<name>A0AC59HS83_ENTFL</name>
<protein>
    <submittedName>
        <fullName evidence="1">Uncharacterized protein</fullName>
    </submittedName>
</protein>
<organism evidence="1 2">
    <name type="scientific">Enterococcus faecalis</name>
    <name type="common">Streptococcus faecalis</name>
    <dbReference type="NCBI Taxonomy" id="1351"/>
    <lineage>
        <taxon>Bacteria</taxon>
        <taxon>Bacillati</taxon>
        <taxon>Bacillota</taxon>
        <taxon>Bacilli</taxon>
        <taxon>Lactobacillales</taxon>
        <taxon>Enterococcaceae</taxon>
        <taxon>Enterococcus</taxon>
    </lineage>
</organism>
<evidence type="ECO:0000313" key="2">
    <source>
        <dbReference type="Proteomes" id="UP001317613"/>
    </source>
</evidence>
<proteinExistence type="predicted"/>
<sequence length="74" mass="8403">MKQQGLKAYRFSIAWTRILPEGRGQINQAGLKFYSDLIDELLAAGIEPMVTLYHWDLPAVLQEYGGLGIKKNYC</sequence>
<dbReference type="EMBL" id="AP026729">
    <property type="protein sequence ID" value="BDQ62497.1"/>
    <property type="molecule type" value="Genomic_DNA"/>
</dbReference>
<gene>
    <name evidence="1" type="ORF">EfsSVR2332_25750</name>
</gene>
<accession>A0AC59HS83</accession>